<sequence length="45" mass="4918">MDYGPGASSRPCAVFISYFINLIDPLMLLIGQRFNSPGVPGLNQF</sequence>
<organism evidence="2">
    <name type="scientific">Anguilla anguilla</name>
    <name type="common">European freshwater eel</name>
    <name type="synonym">Muraena anguilla</name>
    <dbReference type="NCBI Taxonomy" id="7936"/>
    <lineage>
        <taxon>Eukaryota</taxon>
        <taxon>Metazoa</taxon>
        <taxon>Chordata</taxon>
        <taxon>Craniata</taxon>
        <taxon>Vertebrata</taxon>
        <taxon>Euteleostomi</taxon>
        <taxon>Actinopterygii</taxon>
        <taxon>Neopterygii</taxon>
        <taxon>Teleostei</taxon>
        <taxon>Anguilliformes</taxon>
        <taxon>Anguillidae</taxon>
        <taxon>Anguilla</taxon>
    </lineage>
</organism>
<feature type="transmembrane region" description="Helical" evidence="1">
    <location>
        <begin position="12"/>
        <end position="30"/>
    </location>
</feature>
<reference evidence="2" key="1">
    <citation type="submission" date="2014-11" db="EMBL/GenBank/DDBJ databases">
        <authorList>
            <person name="Amaro Gonzalez C."/>
        </authorList>
    </citation>
    <scope>NUCLEOTIDE SEQUENCE</scope>
</reference>
<proteinExistence type="predicted"/>
<protein>
    <submittedName>
        <fullName evidence="2">Uncharacterized protein</fullName>
    </submittedName>
</protein>
<keyword evidence="1" id="KW-0472">Membrane</keyword>
<evidence type="ECO:0000313" key="2">
    <source>
        <dbReference type="EMBL" id="JAH42263.1"/>
    </source>
</evidence>
<reference evidence="2" key="2">
    <citation type="journal article" date="2015" name="Fish Shellfish Immunol.">
        <title>Early steps in the European eel (Anguilla anguilla)-Vibrio vulnificus interaction in the gills: Role of the RtxA13 toxin.</title>
        <authorList>
            <person name="Callol A."/>
            <person name="Pajuelo D."/>
            <person name="Ebbesson L."/>
            <person name="Teles M."/>
            <person name="MacKenzie S."/>
            <person name="Amaro C."/>
        </authorList>
    </citation>
    <scope>NUCLEOTIDE SEQUENCE</scope>
</reference>
<keyword evidence="1" id="KW-0812">Transmembrane</keyword>
<accession>A0A0E9SP49</accession>
<keyword evidence="1" id="KW-1133">Transmembrane helix</keyword>
<name>A0A0E9SP49_ANGAN</name>
<evidence type="ECO:0000256" key="1">
    <source>
        <dbReference type="SAM" id="Phobius"/>
    </source>
</evidence>
<dbReference type="EMBL" id="GBXM01066314">
    <property type="protein sequence ID" value="JAH42263.1"/>
    <property type="molecule type" value="Transcribed_RNA"/>
</dbReference>
<dbReference type="AlphaFoldDB" id="A0A0E9SP49"/>